<name>W6YEV7_COCC2</name>
<keyword evidence="2" id="KW-0732">Signal</keyword>
<dbReference type="RefSeq" id="XP_007715950.1">
    <property type="nucleotide sequence ID" value="XM_007717760.1"/>
</dbReference>
<dbReference type="OrthoDB" id="2506204at2759"/>
<dbReference type="GeneID" id="19143268"/>
<dbReference type="PANTHER" id="PTHR14905">
    <property type="entry name" value="NG37"/>
    <property type="match status" value="1"/>
</dbReference>
<dbReference type="EMBL" id="KI964731">
    <property type="protein sequence ID" value="EUC29746.1"/>
    <property type="molecule type" value="Genomic_DNA"/>
</dbReference>
<feature type="compositionally biased region" description="Gly residues" evidence="1">
    <location>
        <begin position="1005"/>
        <end position="1020"/>
    </location>
</feature>
<dbReference type="PANTHER" id="PTHR14905:SF11">
    <property type="entry name" value="TINC (EUROFUNG)"/>
    <property type="match status" value="1"/>
</dbReference>
<accession>W6YEV7</accession>
<feature type="compositionally biased region" description="Basic residues" evidence="1">
    <location>
        <begin position="796"/>
        <end position="809"/>
    </location>
</feature>
<organism evidence="3 4">
    <name type="scientific">Cochliobolus carbonum (strain 26-R-13)</name>
    <name type="common">Maize leaf spot fungus</name>
    <name type="synonym">Bipolaris zeicola</name>
    <dbReference type="NCBI Taxonomy" id="930089"/>
    <lineage>
        <taxon>Eukaryota</taxon>
        <taxon>Fungi</taxon>
        <taxon>Dikarya</taxon>
        <taxon>Ascomycota</taxon>
        <taxon>Pezizomycotina</taxon>
        <taxon>Dothideomycetes</taxon>
        <taxon>Pleosporomycetidae</taxon>
        <taxon>Pleosporales</taxon>
        <taxon>Pleosporineae</taxon>
        <taxon>Pleosporaceae</taxon>
        <taxon>Bipolaris</taxon>
    </lineage>
</organism>
<dbReference type="KEGG" id="bze:COCCADRAFT_105758"/>
<evidence type="ECO:0008006" key="5">
    <source>
        <dbReference type="Google" id="ProtNLM"/>
    </source>
</evidence>
<keyword evidence="4" id="KW-1185">Reference proteome</keyword>
<dbReference type="InterPro" id="IPR052577">
    <property type="entry name" value="VWA7"/>
</dbReference>
<evidence type="ECO:0000256" key="2">
    <source>
        <dbReference type="SAM" id="SignalP"/>
    </source>
</evidence>
<feature type="compositionally biased region" description="Basic and acidic residues" evidence="1">
    <location>
        <begin position="557"/>
        <end position="570"/>
    </location>
</feature>
<feature type="compositionally biased region" description="Polar residues" evidence="1">
    <location>
        <begin position="650"/>
        <end position="670"/>
    </location>
</feature>
<feature type="compositionally biased region" description="Basic and acidic residues" evidence="1">
    <location>
        <begin position="723"/>
        <end position="747"/>
    </location>
</feature>
<reference evidence="3 4" key="1">
    <citation type="journal article" date="2013" name="PLoS Genet.">
        <title>Comparative genome structure, secondary metabolite, and effector coding capacity across Cochliobolus pathogens.</title>
        <authorList>
            <person name="Condon B.J."/>
            <person name="Leng Y."/>
            <person name="Wu D."/>
            <person name="Bushley K.E."/>
            <person name="Ohm R.A."/>
            <person name="Otillar R."/>
            <person name="Martin J."/>
            <person name="Schackwitz W."/>
            <person name="Grimwood J."/>
            <person name="MohdZainudin N."/>
            <person name="Xue C."/>
            <person name="Wang R."/>
            <person name="Manning V.A."/>
            <person name="Dhillon B."/>
            <person name="Tu Z.J."/>
            <person name="Steffenson B.J."/>
            <person name="Salamov A."/>
            <person name="Sun H."/>
            <person name="Lowry S."/>
            <person name="LaButti K."/>
            <person name="Han J."/>
            <person name="Copeland A."/>
            <person name="Lindquist E."/>
            <person name="Barry K."/>
            <person name="Schmutz J."/>
            <person name="Baker S.E."/>
            <person name="Ciuffetti L.M."/>
            <person name="Grigoriev I.V."/>
            <person name="Zhong S."/>
            <person name="Turgeon B.G."/>
        </authorList>
    </citation>
    <scope>NUCLEOTIDE SEQUENCE [LARGE SCALE GENOMIC DNA]</scope>
    <source>
        <strain evidence="3 4">26-R-13</strain>
    </source>
</reference>
<feature type="region of interest" description="Disordered" evidence="1">
    <location>
        <begin position="638"/>
        <end position="1026"/>
    </location>
</feature>
<feature type="compositionally biased region" description="Basic and acidic residues" evidence="1">
    <location>
        <begin position="779"/>
        <end position="795"/>
    </location>
</feature>
<dbReference type="AlphaFoldDB" id="W6YEV7"/>
<feature type="compositionally biased region" description="Polar residues" evidence="1">
    <location>
        <begin position="583"/>
        <end position="596"/>
    </location>
</feature>
<feature type="compositionally biased region" description="Basic and acidic residues" evidence="1">
    <location>
        <begin position="860"/>
        <end position="887"/>
    </location>
</feature>
<evidence type="ECO:0000313" key="4">
    <source>
        <dbReference type="Proteomes" id="UP000053841"/>
    </source>
</evidence>
<gene>
    <name evidence="3" type="ORF">COCCADRAFT_105758</name>
</gene>
<protein>
    <recommendedName>
        <fullName evidence="5">Het-C-domain-containing protein</fullName>
    </recommendedName>
</protein>
<dbReference type="HOGENOM" id="CLU_010063_1_0_1"/>
<proteinExistence type="predicted"/>
<feature type="compositionally biased region" description="Basic and acidic residues" evidence="1">
    <location>
        <begin position="916"/>
        <end position="952"/>
    </location>
</feature>
<dbReference type="Pfam" id="PF07217">
    <property type="entry name" value="Het-C"/>
    <property type="match status" value="1"/>
</dbReference>
<feature type="region of interest" description="Disordered" evidence="1">
    <location>
        <begin position="557"/>
        <end position="596"/>
    </location>
</feature>
<dbReference type="eggNOG" id="ENOG502QQHJ">
    <property type="taxonomic scope" value="Eukaryota"/>
</dbReference>
<feature type="compositionally biased region" description="Polar residues" evidence="1">
    <location>
        <begin position="899"/>
        <end position="914"/>
    </location>
</feature>
<evidence type="ECO:0000256" key="1">
    <source>
        <dbReference type="SAM" id="MobiDB-lite"/>
    </source>
</evidence>
<dbReference type="InterPro" id="IPR010816">
    <property type="entry name" value="Het-C"/>
</dbReference>
<feature type="signal peptide" evidence="2">
    <location>
        <begin position="1"/>
        <end position="24"/>
    </location>
</feature>
<dbReference type="Proteomes" id="UP000053841">
    <property type="component" value="Unassembled WGS sequence"/>
</dbReference>
<feature type="compositionally biased region" description="Basic and acidic residues" evidence="1">
    <location>
        <begin position="638"/>
        <end position="647"/>
    </location>
</feature>
<feature type="compositionally biased region" description="Basic and acidic residues" evidence="1">
    <location>
        <begin position="810"/>
        <end position="847"/>
    </location>
</feature>
<sequence>MPQFSDIWLPCLILLVFWARPTAAFGAGNIASLSSIEGQNWRHGDIEDTLLTLLISGHTGKKFSKMDVKRVYFGNWLRDYSQAVDVGTVKMVSAEAIRILLWVLGFMSFGYGTKEFEVTRDRLGCYRPEEHIDNPKDYADNIDARDYDRRLRAPVDERRELSIDEKTGLKNYIASEKLGITTSAGMVRDLLTRCIDLGQRSGGRGPDFYEALRLLGTATHCLEDYAAHSNYVELALIEIGVHEVFPHVGRNARFYVEEAKKEVYPIVTGTFGGVDFLHSVCGEITDKATQSELQELEGAISNADRSKNKSKIKELLDKLPEGIFGGKDEASKADELESNANATAMGNMRITPKEPEEFTQQIGELVKQIYPIMEFHDEIMQSISEFIEKIPILPDLIEEVQNQVTIFVFSLLAPYILPILSQVKTELEEGSTEVIASSREKQHIVFNDDDCTDPTHSMLSKDHFSNILNEPAGRVASATIAWAVPQIVKCWDGQADPDRTISTIIKGVFHHPACVEADGRAEYTEGRRIMFRTVAEWWKAQDQGSLREKLSREGVETGQNHKADMHDKGHGCGKPLGMANNFGPASSKTGTNAQIQQASDHVGKLAGEAVGGGALGGIVGGLVGGIGGSILGNAFNEQERKSHKEESYGNDGSYTQSYSETGHHQASSYGDSDRYGSAQYQQTQYPGGGRREEYSREERDDRGGSYSYQQRVETSSYSGSGGYERHEERRVQQGSEWRSEESREGFDRSGQYYSEERERRGKSKKHDDDDSNDSGDGDSYEKRMKKERKQREKDEKKHHKHHKHHKHGSRSGDSDDDADKRRSGSGEYKRRSRSRSREHERRREKSGSRSPKRYSGGHSQEQRYGEESGYGRRQQDYGREESYRYEDLGYGIDPRNNSHEQSQNIADSYSSSGYGRQEESGYGRQEESGYGRQEESGYGRREESGYGREESSRYGNESSGGYGRSEGLEYGGERPERSYGASGVPGGFGGDEDEYGQRRQEYGSGRSGGQHGGSGGYGDEGYGRRY</sequence>
<feature type="compositionally biased region" description="Acidic residues" evidence="1">
    <location>
        <begin position="769"/>
        <end position="778"/>
    </location>
</feature>
<evidence type="ECO:0000313" key="3">
    <source>
        <dbReference type="EMBL" id="EUC29746.1"/>
    </source>
</evidence>
<feature type="chain" id="PRO_5004888994" description="Het-C-domain-containing protein" evidence="2">
    <location>
        <begin position="25"/>
        <end position="1026"/>
    </location>
</feature>
<dbReference type="STRING" id="930089.W6YEV7"/>
<feature type="compositionally biased region" description="Basic and acidic residues" evidence="1">
    <location>
        <begin position="689"/>
        <end position="703"/>
    </location>
</feature>